<dbReference type="Proteomes" id="UP000780801">
    <property type="component" value="Unassembled WGS sequence"/>
</dbReference>
<reference evidence="2" key="1">
    <citation type="journal article" date="2020" name="Fungal Divers.">
        <title>Resolving the Mortierellaceae phylogeny through synthesis of multi-gene phylogenetics and phylogenomics.</title>
        <authorList>
            <person name="Vandepol N."/>
            <person name="Liber J."/>
            <person name="Desiro A."/>
            <person name="Na H."/>
            <person name="Kennedy M."/>
            <person name="Barry K."/>
            <person name="Grigoriev I.V."/>
            <person name="Miller A.N."/>
            <person name="O'Donnell K."/>
            <person name="Stajich J.E."/>
            <person name="Bonito G."/>
        </authorList>
    </citation>
    <scope>NUCLEOTIDE SEQUENCE</scope>
    <source>
        <strain evidence="2">KOD1015</strain>
    </source>
</reference>
<feature type="region of interest" description="Disordered" evidence="1">
    <location>
        <begin position="82"/>
        <end position="177"/>
    </location>
</feature>
<proteinExistence type="predicted"/>
<evidence type="ECO:0000313" key="3">
    <source>
        <dbReference type="Proteomes" id="UP000780801"/>
    </source>
</evidence>
<evidence type="ECO:0000313" key="2">
    <source>
        <dbReference type="EMBL" id="KAF9584678.1"/>
    </source>
</evidence>
<evidence type="ECO:0000256" key="1">
    <source>
        <dbReference type="SAM" id="MobiDB-lite"/>
    </source>
</evidence>
<protein>
    <submittedName>
        <fullName evidence="2">Uncharacterized protein</fullName>
    </submittedName>
</protein>
<feature type="compositionally biased region" description="Pro residues" evidence="1">
    <location>
        <begin position="89"/>
        <end position="99"/>
    </location>
</feature>
<gene>
    <name evidence="2" type="ORF">BGW38_005599</name>
</gene>
<accession>A0A9P6KH38</accession>
<sequence>MTNAAPAWTGSSFGLSLSSFLDDSTFQKWIGQSEPRFCPRSPRASTRPVLPTRAQTFTGVRRQFPVEVKVNGVAVDNEQWMTRTQSPEQMPPTLPPPTPRSAALASGGNGGVSGGMEDSCVDPSSEFSGMNGCKDNGHDYDQEETSPASMDAKTRATMRDMPISKSPIGRTESKPPP</sequence>
<comment type="caution">
    <text evidence="2">The sequence shown here is derived from an EMBL/GenBank/DDBJ whole genome shotgun (WGS) entry which is preliminary data.</text>
</comment>
<organism evidence="2 3">
    <name type="scientific">Lunasporangiospora selenospora</name>
    <dbReference type="NCBI Taxonomy" id="979761"/>
    <lineage>
        <taxon>Eukaryota</taxon>
        <taxon>Fungi</taxon>
        <taxon>Fungi incertae sedis</taxon>
        <taxon>Mucoromycota</taxon>
        <taxon>Mortierellomycotina</taxon>
        <taxon>Mortierellomycetes</taxon>
        <taxon>Mortierellales</taxon>
        <taxon>Mortierellaceae</taxon>
        <taxon>Lunasporangiospora</taxon>
    </lineage>
</organism>
<feature type="non-terminal residue" evidence="2">
    <location>
        <position position="177"/>
    </location>
</feature>
<dbReference type="EMBL" id="JAABOA010000355">
    <property type="protein sequence ID" value="KAF9584678.1"/>
    <property type="molecule type" value="Genomic_DNA"/>
</dbReference>
<keyword evidence="3" id="KW-1185">Reference proteome</keyword>
<name>A0A9P6KH38_9FUNG</name>
<dbReference type="AlphaFoldDB" id="A0A9P6KH38"/>